<organism evidence="2 3">
    <name type="scientific">Pleurodeles waltl</name>
    <name type="common">Iberian ribbed newt</name>
    <dbReference type="NCBI Taxonomy" id="8319"/>
    <lineage>
        <taxon>Eukaryota</taxon>
        <taxon>Metazoa</taxon>
        <taxon>Chordata</taxon>
        <taxon>Craniata</taxon>
        <taxon>Vertebrata</taxon>
        <taxon>Euteleostomi</taxon>
        <taxon>Amphibia</taxon>
        <taxon>Batrachia</taxon>
        <taxon>Caudata</taxon>
        <taxon>Salamandroidea</taxon>
        <taxon>Salamandridae</taxon>
        <taxon>Pleurodelinae</taxon>
        <taxon>Pleurodeles</taxon>
    </lineage>
</organism>
<proteinExistence type="predicted"/>
<reference evidence="2" key="1">
    <citation type="journal article" date="2022" name="bioRxiv">
        <title>Sequencing and chromosome-scale assembly of the giantPleurodeles waltlgenome.</title>
        <authorList>
            <person name="Brown T."/>
            <person name="Elewa A."/>
            <person name="Iarovenko S."/>
            <person name="Subramanian E."/>
            <person name="Araus A.J."/>
            <person name="Petzold A."/>
            <person name="Susuki M."/>
            <person name="Suzuki K.-i.T."/>
            <person name="Hayashi T."/>
            <person name="Toyoda A."/>
            <person name="Oliveira C."/>
            <person name="Osipova E."/>
            <person name="Leigh N.D."/>
            <person name="Simon A."/>
            <person name="Yun M.H."/>
        </authorList>
    </citation>
    <scope>NUCLEOTIDE SEQUENCE</scope>
    <source>
        <strain evidence="2">20211129_DDA</strain>
        <tissue evidence="2">Liver</tissue>
    </source>
</reference>
<comment type="caution">
    <text evidence="2">The sequence shown here is derived from an EMBL/GenBank/DDBJ whole genome shotgun (WGS) entry which is preliminary data.</text>
</comment>
<feature type="compositionally biased region" description="Basic and acidic residues" evidence="1">
    <location>
        <begin position="41"/>
        <end position="60"/>
    </location>
</feature>
<dbReference type="EMBL" id="JANPWB010000002">
    <property type="protein sequence ID" value="KAJ1206017.1"/>
    <property type="molecule type" value="Genomic_DNA"/>
</dbReference>
<evidence type="ECO:0000313" key="3">
    <source>
        <dbReference type="Proteomes" id="UP001066276"/>
    </source>
</evidence>
<keyword evidence="3" id="KW-1185">Reference proteome</keyword>
<evidence type="ECO:0000256" key="1">
    <source>
        <dbReference type="SAM" id="MobiDB-lite"/>
    </source>
</evidence>
<dbReference type="AlphaFoldDB" id="A0AAV7VWU6"/>
<name>A0AAV7VWU6_PLEWA</name>
<protein>
    <submittedName>
        <fullName evidence="2">Uncharacterized protein</fullName>
    </submittedName>
</protein>
<feature type="region of interest" description="Disordered" evidence="1">
    <location>
        <begin position="1"/>
        <end position="76"/>
    </location>
</feature>
<evidence type="ECO:0000313" key="2">
    <source>
        <dbReference type="EMBL" id="KAJ1206017.1"/>
    </source>
</evidence>
<gene>
    <name evidence="2" type="ORF">NDU88_001432</name>
</gene>
<dbReference type="Proteomes" id="UP001066276">
    <property type="component" value="Chromosome 1_2"/>
</dbReference>
<accession>A0AAV7VWU6</accession>
<sequence length="76" mass="8596">MPQLRSCKGKKGPCAIPRRRNTPDSKRHLWQTSNHLPTKHSGSDRRKECESSGSGERDESGENPPSSRTGYKRPEH</sequence>